<sequence>MGWIVLILTFFASLTVGGVMTFYGLVASSKTFSDRISMVLFGVVIIAITGYSGYHLFDMLPK</sequence>
<dbReference type="Proteomes" id="UP000322144">
    <property type="component" value="Segment"/>
</dbReference>
<evidence type="ECO:0000256" key="1">
    <source>
        <dbReference type="SAM" id="Phobius"/>
    </source>
</evidence>
<feature type="transmembrane region" description="Helical" evidence="1">
    <location>
        <begin position="38"/>
        <end position="57"/>
    </location>
</feature>
<keyword evidence="3" id="KW-1185">Reference proteome</keyword>
<keyword evidence="1" id="KW-1133">Transmembrane helix</keyword>
<feature type="transmembrane region" description="Helical" evidence="1">
    <location>
        <begin position="6"/>
        <end position="26"/>
    </location>
</feature>
<evidence type="ECO:0000313" key="3">
    <source>
        <dbReference type="Proteomes" id="UP000322144"/>
    </source>
</evidence>
<dbReference type="RefSeq" id="YP_010660816.1">
    <property type="nucleotide sequence ID" value="NC_070882.1"/>
</dbReference>
<keyword evidence="1" id="KW-0812">Transmembrane</keyword>
<dbReference type="EMBL" id="MN103543">
    <property type="protein sequence ID" value="QEM41805.1"/>
    <property type="molecule type" value="Genomic_DNA"/>
</dbReference>
<reference evidence="2 3" key="1">
    <citation type="submission" date="2019-06" db="EMBL/GenBank/DDBJ databases">
        <title>A distant relative of Phikzvirus genus phages from a therapeutic phage collection.</title>
        <authorList>
            <person name="Hejnowicz M.S."/>
            <person name="Dabrowski K."/>
            <person name="Gawor J."/>
            <person name="Weber-Dabrowska B."/>
            <person name="Gromadka R."/>
            <person name="Lobocka M.B."/>
        </authorList>
    </citation>
    <scope>NUCLEOTIDE SEQUENCE [LARGE SCALE GENOMIC DNA]</scope>
</reference>
<dbReference type="KEGG" id="vg:77936826"/>
<dbReference type="GeneID" id="77936826"/>
<name>A0A5C1K7C9_9CAUD</name>
<accession>A0A5C1K7C9</accession>
<keyword evidence="1" id="KW-0472">Membrane</keyword>
<protein>
    <submittedName>
        <fullName evidence="2">Uncharacterized protein</fullName>
    </submittedName>
</protein>
<evidence type="ECO:0000313" key="2">
    <source>
        <dbReference type="EMBL" id="QEM41805.1"/>
    </source>
</evidence>
<proteinExistence type="predicted"/>
<organism evidence="2 3">
    <name type="scientific">Pseudomonas phage vB_PaeM_PS119XW</name>
    <dbReference type="NCBI Taxonomy" id="2601632"/>
    <lineage>
        <taxon>Viruses</taxon>
        <taxon>Duplodnaviria</taxon>
        <taxon>Heunggongvirae</taxon>
        <taxon>Uroviricota</taxon>
        <taxon>Caudoviricetes</taxon>
        <taxon>Chimalliviridae</taxon>
        <taxon>Pawinskivirus</taxon>
        <taxon>Pawinskivirus PS119XW</taxon>
    </lineage>
</organism>